<evidence type="ECO:0000256" key="5">
    <source>
        <dbReference type="ARBA" id="ARBA00022692"/>
    </source>
</evidence>
<evidence type="ECO:0000256" key="6">
    <source>
        <dbReference type="ARBA" id="ARBA00022989"/>
    </source>
</evidence>
<keyword evidence="11" id="KW-1185">Reference proteome</keyword>
<proteinExistence type="inferred from homology"/>
<dbReference type="GO" id="GO:0005886">
    <property type="term" value="C:plasma membrane"/>
    <property type="evidence" value="ECO:0007669"/>
    <property type="project" value="UniProtKB-SubCell"/>
</dbReference>
<evidence type="ECO:0000256" key="8">
    <source>
        <dbReference type="SAM" id="MobiDB-lite"/>
    </source>
</evidence>
<dbReference type="InterPro" id="IPR038665">
    <property type="entry name" value="Voltage-dep_anion_channel_sf"/>
</dbReference>
<evidence type="ECO:0000256" key="7">
    <source>
        <dbReference type="ARBA" id="ARBA00023136"/>
    </source>
</evidence>
<feature type="transmembrane region" description="Helical" evidence="9">
    <location>
        <begin position="190"/>
        <end position="217"/>
    </location>
</feature>
<keyword evidence="3" id="KW-0813">Transport</keyword>
<feature type="transmembrane region" description="Helical" evidence="9">
    <location>
        <begin position="376"/>
        <end position="396"/>
    </location>
</feature>
<evidence type="ECO:0000256" key="3">
    <source>
        <dbReference type="ARBA" id="ARBA00022448"/>
    </source>
</evidence>
<dbReference type="GeneID" id="59333081"/>
<gene>
    <name evidence="10" type="ORF">HO133_004674</name>
</gene>
<feature type="transmembrane region" description="Helical" evidence="9">
    <location>
        <begin position="256"/>
        <end position="283"/>
    </location>
</feature>
<comment type="similarity">
    <text evidence="2">Belongs to the tellurite-resistance/dicarboxylate transporter (TDT) family.</text>
</comment>
<dbReference type="GO" id="GO:0000319">
    <property type="term" value="F:sulfite transmembrane transporter activity"/>
    <property type="evidence" value="ECO:0007669"/>
    <property type="project" value="TreeGrafter"/>
</dbReference>
<reference evidence="10 11" key="1">
    <citation type="journal article" date="2020" name="Genomics">
        <title>Complete, high-quality genomes from long-read metagenomic sequencing of two wolf lichen thalli reveals enigmatic genome architecture.</title>
        <authorList>
            <person name="McKenzie S.K."/>
            <person name="Walston R.F."/>
            <person name="Allen J.L."/>
        </authorList>
    </citation>
    <scope>NUCLEOTIDE SEQUENCE [LARGE SCALE GENOMIC DNA]</scope>
    <source>
        <strain evidence="10">WasteWater1</strain>
    </source>
</reference>
<comment type="caution">
    <text evidence="10">The sequence shown here is derived from an EMBL/GenBank/DDBJ whole genome shotgun (WGS) entry which is preliminary data.</text>
</comment>
<protein>
    <recommendedName>
        <fullName evidence="12">Sulfite efflux pump SSU1</fullName>
    </recommendedName>
</protein>
<evidence type="ECO:0008006" key="12">
    <source>
        <dbReference type="Google" id="ProtNLM"/>
    </source>
</evidence>
<evidence type="ECO:0000256" key="2">
    <source>
        <dbReference type="ARBA" id="ARBA00008566"/>
    </source>
</evidence>
<keyword evidence="5 9" id="KW-0812">Transmembrane</keyword>
<dbReference type="Gene3D" id="1.50.10.150">
    <property type="entry name" value="Voltage-dependent anion channel"/>
    <property type="match status" value="1"/>
</dbReference>
<dbReference type="InterPro" id="IPR051629">
    <property type="entry name" value="Sulfite_efflux_TDT"/>
</dbReference>
<dbReference type="InterPro" id="IPR004695">
    <property type="entry name" value="SLAC1/Mae1/Ssu1/TehA"/>
</dbReference>
<accession>A0A8H6FKQ7</accession>
<feature type="transmembrane region" description="Helical" evidence="9">
    <location>
        <begin position="88"/>
        <end position="109"/>
    </location>
</feature>
<dbReference type="AlphaFoldDB" id="A0A8H6FKQ7"/>
<evidence type="ECO:0000256" key="1">
    <source>
        <dbReference type="ARBA" id="ARBA00004651"/>
    </source>
</evidence>
<dbReference type="EMBL" id="JACCJB010000002">
    <property type="protein sequence ID" value="KAF6230334.1"/>
    <property type="molecule type" value="Genomic_DNA"/>
</dbReference>
<evidence type="ECO:0000313" key="11">
    <source>
        <dbReference type="Proteomes" id="UP000593566"/>
    </source>
</evidence>
<feature type="transmembrane region" description="Helical" evidence="9">
    <location>
        <begin position="229"/>
        <end position="250"/>
    </location>
</feature>
<evidence type="ECO:0000256" key="4">
    <source>
        <dbReference type="ARBA" id="ARBA00022475"/>
    </source>
</evidence>
<keyword evidence="6 9" id="KW-1133">Transmembrane helix</keyword>
<feature type="transmembrane region" description="Helical" evidence="9">
    <location>
        <begin position="160"/>
        <end position="184"/>
    </location>
</feature>
<feature type="compositionally biased region" description="Polar residues" evidence="8">
    <location>
        <begin position="1"/>
        <end position="22"/>
    </location>
</feature>
<feature type="transmembrane region" description="Helical" evidence="9">
    <location>
        <begin position="295"/>
        <end position="320"/>
    </location>
</feature>
<dbReference type="FunFam" id="1.50.10.150:FF:000005">
    <property type="entry name" value="Sulfite efflux pump SSU1"/>
    <property type="match status" value="1"/>
</dbReference>
<keyword evidence="7 9" id="KW-0472">Membrane</keyword>
<dbReference type="CDD" id="cd09318">
    <property type="entry name" value="TDT_SSU1"/>
    <property type="match status" value="1"/>
</dbReference>
<feature type="region of interest" description="Disordered" evidence="8">
    <location>
        <begin position="1"/>
        <end position="32"/>
    </location>
</feature>
<dbReference type="PANTHER" id="PTHR31686:SF1">
    <property type="entry name" value="SULFITE EFFLUX PUMP SSU1"/>
    <property type="match status" value="1"/>
</dbReference>
<organism evidence="10 11">
    <name type="scientific">Letharia lupina</name>
    <dbReference type="NCBI Taxonomy" id="560253"/>
    <lineage>
        <taxon>Eukaryota</taxon>
        <taxon>Fungi</taxon>
        <taxon>Dikarya</taxon>
        <taxon>Ascomycota</taxon>
        <taxon>Pezizomycotina</taxon>
        <taxon>Lecanoromycetes</taxon>
        <taxon>OSLEUM clade</taxon>
        <taxon>Lecanoromycetidae</taxon>
        <taxon>Lecanorales</taxon>
        <taxon>Lecanorineae</taxon>
        <taxon>Parmeliaceae</taxon>
        <taxon>Letharia</taxon>
    </lineage>
</organism>
<sequence length="461" mass="51372">MIPSVAGTNGQIQHTINQSNAKGSPFTAAFPDMSQDSLKAPVAQDTDSDREPDCGLQASNAEFREQKAEESIEKTKEQRGWRKVIRNFTPSWFSVIMGTGIVSILLHNLPYNGSWLYWISVIIFALNVFLFSVFLLISILRYTIYPEIWFAMVRHPAQSLFLGTFPMGLATIINMIVFVCVPAWGTWAIYLAWALWWVDAVIAVFTCFYLPFVIMYFHKTELSTMTAAWLLPIVATIVAAASGGVVAEVLPNPNHALWTVIVSYILWGTGIPLAMVVLVIYFQRLTVHKLPAREVIVSVFLPLGPLGQGGFGIMQLGKVALRVFPETHTLDMAAGNAGEILYVVGWLIALIMWGFAIVWLFFALASISRSKFPFNMGWWGFTFPLGVFTVSTTTLGKEIPSMFFEVLGTIFSIFVTLLWIMVACETVRKLAMGKLLFAPCLKDLEGIQQAQARKHFGEKAV</sequence>
<name>A0A8H6FKQ7_9LECA</name>
<comment type="subcellular location">
    <subcellularLocation>
        <location evidence="1">Cell membrane</location>
        <topology evidence="1">Multi-pass membrane protein</topology>
    </subcellularLocation>
</comment>
<dbReference type="Pfam" id="PF03595">
    <property type="entry name" value="SLAC1"/>
    <property type="match status" value="1"/>
</dbReference>
<evidence type="ECO:0000313" key="10">
    <source>
        <dbReference type="EMBL" id="KAF6230334.1"/>
    </source>
</evidence>
<feature type="transmembrane region" description="Helical" evidence="9">
    <location>
        <begin position="402"/>
        <end position="424"/>
    </location>
</feature>
<evidence type="ECO:0000256" key="9">
    <source>
        <dbReference type="SAM" id="Phobius"/>
    </source>
</evidence>
<keyword evidence="4" id="KW-1003">Cell membrane</keyword>
<feature type="transmembrane region" description="Helical" evidence="9">
    <location>
        <begin position="115"/>
        <end position="140"/>
    </location>
</feature>
<dbReference type="RefSeq" id="XP_037157591.1">
    <property type="nucleotide sequence ID" value="XM_037295590.1"/>
</dbReference>
<dbReference type="Proteomes" id="UP000593566">
    <property type="component" value="Unassembled WGS sequence"/>
</dbReference>
<dbReference type="PANTHER" id="PTHR31686">
    <property type="match status" value="1"/>
</dbReference>
<feature type="transmembrane region" description="Helical" evidence="9">
    <location>
        <begin position="340"/>
        <end position="364"/>
    </location>
</feature>